<dbReference type="PANTHER" id="PTHR34351">
    <property type="entry name" value="SLR1927 PROTEIN-RELATED"/>
    <property type="match status" value="1"/>
</dbReference>
<dbReference type="Proteomes" id="UP000242705">
    <property type="component" value="Unassembled WGS sequence"/>
</dbReference>
<evidence type="ECO:0000313" key="4">
    <source>
        <dbReference type="Proteomes" id="UP000242705"/>
    </source>
</evidence>
<keyword evidence="1" id="KW-1133">Transmembrane helix</keyword>
<dbReference type="PANTHER" id="PTHR34351:SF2">
    <property type="entry name" value="DUF58 DOMAIN-CONTAINING PROTEIN"/>
    <property type="match status" value="1"/>
</dbReference>
<feature type="domain" description="DUF58" evidence="2">
    <location>
        <begin position="199"/>
        <end position="365"/>
    </location>
</feature>
<dbReference type="AlphaFoldDB" id="A0A2T2X0P4"/>
<dbReference type="Pfam" id="PF01882">
    <property type="entry name" value="DUF58"/>
    <property type="match status" value="1"/>
</dbReference>
<comment type="caution">
    <text evidence="3">The sequence shown here is derived from an EMBL/GenBank/DDBJ whole genome shotgun (WGS) entry which is preliminary data.</text>
</comment>
<accession>A0A2T2X0P4</accession>
<dbReference type="EMBL" id="PXYX01000008">
    <property type="protein sequence ID" value="PSR28061.1"/>
    <property type="molecule type" value="Genomic_DNA"/>
</dbReference>
<keyword evidence="1" id="KW-0812">Transmembrane</keyword>
<proteinExistence type="predicted"/>
<protein>
    <recommendedName>
        <fullName evidence="2">DUF58 domain-containing protein</fullName>
    </recommendedName>
</protein>
<dbReference type="InterPro" id="IPR002881">
    <property type="entry name" value="DUF58"/>
</dbReference>
<evidence type="ECO:0000313" key="3">
    <source>
        <dbReference type="EMBL" id="PSR28061.1"/>
    </source>
</evidence>
<organism evidence="3 4">
    <name type="scientific">Sulfobacillus thermosulfidooxidans</name>
    <dbReference type="NCBI Taxonomy" id="28034"/>
    <lineage>
        <taxon>Bacteria</taxon>
        <taxon>Bacillati</taxon>
        <taxon>Bacillota</taxon>
        <taxon>Clostridia</taxon>
        <taxon>Eubacteriales</taxon>
        <taxon>Clostridiales Family XVII. Incertae Sedis</taxon>
        <taxon>Sulfobacillus</taxon>
    </lineage>
</organism>
<gene>
    <name evidence="3" type="ORF">C7B47_06210</name>
</gene>
<keyword evidence="1" id="KW-0472">Membrane</keyword>
<sequence>MIWTTWSSRGIQIIAVILFLTGVLTQEFLIVTTAIFILVALFLANYMALQAFSHLQISSDRQHIIVESGETFHWAAVIANPLNIAAGRIQLRQDIPSGFSQSAPELKTEFVLGPHQQARVDMMLVSENRGRWIFPPMDLYQTDLLGWTDIATQKTSPVMVTVWPKRITLPADFWRSARAMGDIKGQRWDEPDPSLYIGIRRYQPGDPLKWVHPYASMRMRELMIKEIDHTRSFHVEVICHPLSHLQSWYGIDREAVEDCFVLAASAVESALDQDFACGLTISCPLPGYGHGVSLPPVTGHSVVAEYLTNLAWAIPSGALSSNLEMLMNQIILRNDRPGLIVVVSPLWDPVLSPYLRLLAEQGYVIGWLTTSAEAHCDDDVDIRWQWKKGREIYAQYMARVI</sequence>
<evidence type="ECO:0000259" key="2">
    <source>
        <dbReference type="Pfam" id="PF01882"/>
    </source>
</evidence>
<evidence type="ECO:0000256" key="1">
    <source>
        <dbReference type="SAM" id="Phobius"/>
    </source>
</evidence>
<feature type="transmembrane region" description="Helical" evidence="1">
    <location>
        <begin position="29"/>
        <end position="49"/>
    </location>
</feature>
<name>A0A2T2X0P4_SULTH</name>
<reference evidence="3 4" key="1">
    <citation type="journal article" date="2014" name="BMC Genomics">
        <title>Comparison of environmental and isolate Sulfobacillus genomes reveals diverse carbon, sulfur, nitrogen, and hydrogen metabolisms.</title>
        <authorList>
            <person name="Justice N.B."/>
            <person name="Norman A."/>
            <person name="Brown C.T."/>
            <person name="Singh A."/>
            <person name="Thomas B.C."/>
            <person name="Banfield J.F."/>
        </authorList>
    </citation>
    <scope>NUCLEOTIDE SEQUENCE [LARGE SCALE GENOMIC DNA]</scope>
    <source>
        <strain evidence="3">AMDSBA5</strain>
    </source>
</reference>